<proteinExistence type="predicted"/>
<dbReference type="EMBL" id="JAUHJS010000004">
    <property type="protein sequence ID" value="MDN4165739.1"/>
    <property type="molecule type" value="Genomic_DNA"/>
</dbReference>
<reference evidence="2" key="1">
    <citation type="submission" date="2023-06" db="EMBL/GenBank/DDBJ databases">
        <title>Cytophagales bacterium Strain LB-30, isolated from soil.</title>
        <authorList>
            <person name="Liu B."/>
        </authorList>
    </citation>
    <scope>NUCLEOTIDE SEQUENCE</scope>
    <source>
        <strain evidence="2">LB-30</strain>
    </source>
</reference>
<keyword evidence="3" id="KW-1185">Reference proteome</keyword>
<dbReference type="InterPro" id="IPR034122">
    <property type="entry name" value="Retropepsin-like_bacterial"/>
</dbReference>
<protein>
    <submittedName>
        <fullName evidence="2">Retropepsin-like aspartic protease</fullName>
    </submittedName>
</protein>
<dbReference type="CDD" id="cd05483">
    <property type="entry name" value="retropepsin_like_bacteria"/>
    <property type="match status" value="1"/>
</dbReference>
<dbReference type="Gene3D" id="2.40.70.10">
    <property type="entry name" value="Acid Proteases"/>
    <property type="match status" value="1"/>
</dbReference>
<sequence>MKKLIVVLIFISGNALGQNLSLTQTVEYINDKLSKNQKVQYHNVYHDYKYLNQIEVTKDGTLIIYHFENNRSPNSSWRPCFLTKYTLSIPKSKIDYKSGNDYISFVGKTKYKSTSDCKNTSIETYIESNGFSLDFANGDEIGESIFNAFTYLFNLVNANHVLAPDSSMDDPFALKTVNPGGISTGSSSNVIKMERFAGVYTIPVVLNGVLKINFIYDSGASDVSISPDVAMTLVKTGTLKPEDFIGTQKYYFADGSSATSRVFYIREIQIGNHIITNIKASISNNIDAPMLLGQSVMQRFGRIIVDNELGTLTIIK</sequence>
<accession>A0ABT8F5V0</accession>
<dbReference type="InterPro" id="IPR021109">
    <property type="entry name" value="Peptidase_aspartic_dom_sf"/>
</dbReference>
<evidence type="ECO:0000313" key="3">
    <source>
        <dbReference type="Proteomes" id="UP001168552"/>
    </source>
</evidence>
<feature type="signal peptide" evidence="1">
    <location>
        <begin position="1"/>
        <end position="17"/>
    </location>
</feature>
<evidence type="ECO:0000313" key="2">
    <source>
        <dbReference type="EMBL" id="MDN4165739.1"/>
    </source>
</evidence>
<evidence type="ECO:0000256" key="1">
    <source>
        <dbReference type="SAM" id="SignalP"/>
    </source>
</evidence>
<feature type="chain" id="PRO_5046234199" evidence="1">
    <location>
        <begin position="18"/>
        <end position="316"/>
    </location>
</feature>
<keyword evidence="1" id="KW-0732">Signal</keyword>
<dbReference type="RefSeq" id="WP_320004269.1">
    <property type="nucleotide sequence ID" value="NZ_JAUHJS010000004.1"/>
</dbReference>
<dbReference type="Proteomes" id="UP001168552">
    <property type="component" value="Unassembled WGS sequence"/>
</dbReference>
<dbReference type="Pfam" id="PF13975">
    <property type="entry name" value="gag-asp_proteas"/>
    <property type="match status" value="1"/>
</dbReference>
<gene>
    <name evidence="2" type="ORF">QWY31_09510</name>
</gene>
<dbReference type="SUPFAM" id="SSF50630">
    <property type="entry name" value="Acid proteases"/>
    <property type="match status" value="1"/>
</dbReference>
<name>A0ABT8F5V0_9BACT</name>
<organism evidence="2 3">
    <name type="scientific">Shiella aurantiaca</name>
    <dbReference type="NCBI Taxonomy" id="3058365"/>
    <lineage>
        <taxon>Bacteria</taxon>
        <taxon>Pseudomonadati</taxon>
        <taxon>Bacteroidota</taxon>
        <taxon>Cytophagia</taxon>
        <taxon>Cytophagales</taxon>
        <taxon>Shiellaceae</taxon>
        <taxon>Shiella</taxon>
    </lineage>
</organism>
<comment type="caution">
    <text evidence="2">The sequence shown here is derived from an EMBL/GenBank/DDBJ whole genome shotgun (WGS) entry which is preliminary data.</text>
</comment>